<evidence type="ECO:0000256" key="10">
    <source>
        <dbReference type="ARBA" id="ARBA00048336"/>
    </source>
</evidence>
<organism evidence="11 13">
    <name type="scientific">Mesorhabditis belari</name>
    <dbReference type="NCBI Taxonomy" id="2138241"/>
    <lineage>
        <taxon>Eukaryota</taxon>
        <taxon>Metazoa</taxon>
        <taxon>Ecdysozoa</taxon>
        <taxon>Nematoda</taxon>
        <taxon>Chromadorea</taxon>
        <taxon>Rhabditida</taxon>
        <taxon>Rhabditina</taxon>
        <taxon>Rhabditomorpha</taxon>
        <taxon>Rhabditoidea</taxon>
        <taxon>Rhabditidae</taxon>
        <taxon>Mesorhabditinae</taxon>
        <taxon>Mesorhabditis</taxon>
    </lineage>
</organism>
<evidence type="ECO:0000313" key="12">
    <source>
        <dbReference type="WBParaSite" id="MBELARI_LOCUS118"/>
    </source>
</evidence>
<dbReference type="GO" id="GO:0005741">
    <property type="term" value="C:mitochondrial outer membrane"/>
    <property type="evidence" value="ECO:0007669"/>
    <property type="project" value="UniProtKB-SubCell"/>
</dbReference>
<dbReference type="PANTHER" id="PTHR20935">
    <property type="entry name" value="PHOSPHOGLYCERATE MUTASE-RELATED"/>
    <property type="match status" value="1"/>
</dbReference>
<sequence>MYLLRRAGPLAGMVGAAYCYNDDMLPLKKTIHAFVGNESHPQAYDSFGEMFPRQKWNYNWDLRDPKSLIENKEFDSASEEKRKEMIAERTSTATRNIILIRHGQYKIESQEDKGLTELGREQAALVGERLARSGLKITNLTMSTMDRATETANIILSKGAPYPPEPPVSHWKPNKLEFFQEGSRIEAAFRNYFHRASPKQTEDSYEVVVCHANVIRYFVCRALQFPPEGWLRMSLGNGSITWLIIRPNGRVSIRNLGDIGHLPPEKISYS</sequence>
<name>A0AAF3F1Y9_9BILA</name>
<dbReference type="WBParaSite" id="MBELARI_LOCUS118">
    <property type="protein sequence ID" value="MBELARI_LOCUS118"/>
    <property type="gene ID" value="MBELARI_LOCUS118"/>
</dbReference>
<evidence type="ECO:0000313" key="13">
    <source>
        <dbReference type="WBParaSite" id="MBELARI_LOCUS19848"/>
    </source>
</evidence>
<keyword evidence="4" id="KW-1000">Mitochondrion outer membrane</keyword>
<keyword evidence="4" id="KW-0496">Mitochondrion</keyword>
<dbReference type="InterPro" id="IPR013078">
    <property type="entry name" value="His_Pase_superF_clade-1"/>
</dbReference>
<dbReference type="EC" id="3.1.3.16" evidence="3"/>
<dbReference type="CDD" id="cd07067">
    <property type="entry name" value="HP_PGM_like"/>
    <property type="match status" value="1"/>
</dbReference>
<comment type="similarity">
    <text evidence="2">Belongs to the phosphoglycerate mutase family. BPG-dependent PGAM subfamily.</text>
</comment>
<dbReference type="Gene3D" id="3.40.50.1240">
    <property type="entry name" value="Phosphoglycerate mutase-like"/>
    <property type="match status" value="1"/>
</dbReference>
<evidence type="ECO:0000313" key="11">
    <source>
        <dbReference type="Proteomes" id="UP000887575"/>
    </source>
</evidence>
<comment type="subcellular location">
    <subcellularLocation>
        <location evidence="1">Mitochondrion outer membrane</location>
    </subcellularLocation>
</comment>
<protein>
    <recommendedName>
        <fullName evidence="6">Serine/threonine-protein phosphatase PGAM5, mitochondrial</fullName>
        <ecNumber evidence="3">3.1.3.16</ecNumber>
    </recommendedName>
    <alternativeName>
        <fullName evidence="8">Phosphoglycerate mutase family member 5 homolog</fullName>
    </alternativeName>
    <alternativeName>
        <fullName evidence="7">Serine/threonine-protein phosphatase Pgam5, mitochondrial</fullName>
    </alternativeName>
</protein>
<keyword evidence="11" id="KW-1185">Reference proteome</keyword>
<dbReference type="WBParaSite" id="MBELARI_LOCUS19848">
    <property type="protein sequence ID" value="MBELARI_LOCUS19848"/>
    <property type="gene ID" value="MBELARI_LOCUS19848"/>
</dbReference>
<keyword evidence="5" id="KW-0378">Hydrolase</keyword>
<comment type="catalytic activity">
    <reaction evidence="10">
        <text>O-phospho-L-threonyl-[protein] + H2O = L-threonyl-[protein] + phosphate</text>
        <dbReference type="Rhea" id="RHEA:47004"/>
        <dbReference type="Rhea" id="RHEA-COMP:11060"/>
        <dbReference type="Rhea" id="RHEA-COMP:11605"/>
        <dbReference type="ChEBI" id="CHEBI:15377"/>
        <dbReference type="ChEBI" id="CHEBI:30013"/>
        <dbReference type="ChEBI" id="CHEBI:43474"/>
        <dbReference type="ChEBI" id="CHEBI:61977"/>
        <dbReference type="EC" id="3.1.3.16"/>
    </reaction>
</comment>
<dbReference type="Proteomes" id="UP000887575">
    <property type="component" value="Unassembled WGS sequence"/>
</dbReference>
<evidence type="ECO:0000256" key="5">
    <source>
        <dbReference type="ARBA" id="ARBA00022801"/>
    </source>
</evidence>
<evidence type="ECO:0000256" key="3">
    <source>
        <dbReference type="ARBA" id="ARBA00013081"/>
    </source>
</evidence>
<evidence type="ECO:0000256" key="9">
    <source>
        <dbReference type="ARBA" id="ARBA00047761"/>
    </source>
</evidence>
<dbReference type="InterPro" id="IPR029033">
    <property type="entry name" value="His_PPase_superfam"/>
</dbReference>
<dbReference type="InterPro" id="IPR051021">
    <property type="entry name" value="Mito_Ser/Thr_phosphatase"/>
</dbReference>
<dbReference type="SUPFAM" id="SSF53254">
    <property type="entry name" value="Phosphoglycerate mutase-like"/>
    <property type="match status" value="1"/>
</dbReference>
<evidence type="ECO:0000256" key="7">
    <source>
        <dbReference type="ARBA" id="ARBA00040722"/>
    </source>
</evidence>
<evidence type="ECO:0000256" key="1">
    <source>
        <dbReference type="ARBA" id="ARBA00004294"/>
    </source>
</evidence>
<evidence type="ECO:0000256" key="6">
    <source>
        <dbReference type="ARBA" id="ARBA00039765"/>
    </source>
</evidence>
<comment type="catalytic activity">
    <reaction evidence="9">
        <text>O-phospho-L-seryl-[protein] + H2O = L-seryl-[protein] + phosphate</text>
        <dbReference type="Rhea" id="RHEA:20629"/>
        <dbReference type="Rhea" id="RHEA-COMP:9863"/>
        <dbReference type="Rhea" id="RHEA-COMP:11604"/>
        <dbReference type="ChEBI" id="CHEBI:15377"/>
        <dbReference type="ChEBI" id="CHEBI:29999"/>
        <dbReference type="ChEBI" id="CHEBI:43474"/>
        <dbReference type="ChEBI" id="CHEBI:83421"/>
        <dbReference type="EC" id="3.1.3.16"/>
    </reaction>
</comment>
<dbReference type="PANTHER" id="PTHR20935:SF0">
    <property type="entry name" value="SERINE_THREONINE-PROTEIN PHOSPHATASE PGAM5, MITOCHONDRIAL"/>
    <property type="match status" value="1"/>
</dbReference>
<dbReference type="SMART" id="SM00855">
    <property type="entry name" value="PGAM"/>
    <property type="match status" value="1"/>
</dbReference>
<evidence type="ECO:0000256" key="8">
    <source>
        <dbReference type="ARBA" id="ARBA00042520"/>
    </source>
</evidence>
<evidence type="ECO:0000256" key="4">
    <source>
        <dbReference type="ARBA" id="ARBA00022787"/>
    </source>
</evidence>
<keyword evidence="4" id="KW-0472">Membrane</keyword>
<accession>A0AAF3F1Y9</accession>
<reference evidence="12 13" key="1">
    <citation type="submission" date="2024-02" db="UniProtKB">
        <authorList>
            <consortium name="WormBaseParasite"/>
        </authorList>
    </citation>
    <scope>IDENTIFICATION</scope>
</reference>
<dbReference type="GO" id="GO:0090141">
    <property type="term" value="P:positive regulation of mitochondrial fission"/>
    <property type="evidence" value="ECO:0007669"/>
    <property type="project" value="TreeGrafter"/>
</dbReference>
<evidence type="ECO:0000256" key="2">
    <source>
        <dbReference type="ARBA" id="ARBA00006717"/>
    </source>
</evidence>
<dbReference type="Pfam" id="PF00300">
    <property type="entry name" value="His_Phos_1"/>
    <property type="match status" value="2"/>
</dbReference>
<proteinExistence type="inferred from homology"/>
<dbReference type="GO" id="GO:0004722">
    <property type="term" value="F:protein serine/threonine phosphatase activity"/>
    <property type="evidence" value="ECO:0007669"/>
    <property type="project" value="UniProtKB-EC"/>
</dbReference>
<dbReference type="AlphaFoldDB" id="A0AAF3F1Y9"/>